<proteinExistence type="evidence at transcript level"/>
<name>C0PP61_MAIZE</name>
<evidence type="ECO:0000313" key="1">
    <source>
        <dbReference type="EMBL" id="ACN36977.1"/>
    </source>
</evidence>
<reference evidence="1" key="2">
    <citation type="submission" date="2012-06" db="EMBL/GenBank/DDBJ databases">
        <authorList>
            <person name="Yu Y."/>
            <person name="Currie J."/>
            <person name="Lomeli R."/>
            <person name="Angelova A."/>
            <person name="Collura K."/>
            <person name="Wissotski M."/>
            <person name="Campos D."/>
            <person name="Kudrna D."/>
            <person name="Golser W."/>
            <person name="Ashely E."/>
            <person name="Descour A."/>
            <person name="Fernandes J."/>
            <person name="Soderlund C."/>
            <person name="Walbot V."/>
        </authorList>
    </citation>
    <scope>NUCLEOTIDE SEQUENCE</scope>
    <source>
        <strain evidence="1">B73</strain>
    </source>
</reference>
<reference evidence="1" key="1">
    <citation type="journal article" date="2009" name="PLoS Genet.">
        <title>Sequencing, mapping, and analysis of 27,455 maize full-length cDNAs.</title>
        <authorList>
            <person name="Soderlund C."/>
            <person name="Descour A."/>
            <person name="Kudrna D."/>
            <person name="Bomhoff M."/>
            <person name="Boyd L."/>
            <person name="Currie J."/>
            <person name="Angelova A."/>
            <person name="Collura K."/>
            <person name="Wissotski M."/>
            <person name="Ashley E."/>
            <person name="Morrow D."/>
            <person name="Fernandes J."/>
            <person name="Walbot V."/>
            <person name="Yu Y."/>
        </authorList>
    </citation>
    <scope>NUCLEOTIDE SEQUENCE</scope>
    <source>
        <strain evidence="1">B73</strain>
    </source>
</reference>
<organism evidence="1">
    <name type="scientific">Zea mays</name>
    <name type="common">Maize</name>
    <dbReference type="NCBI Taxonomy" id="4577"/>
    <lineage>
        <taxon>Eukaryota</taxon>
        <taxon>Viridiplantae</taxon>
        <taxon>Streptophyta</taxon>
        <taxon>Embryophyta</taxon>
        <taxon>Tracheophyta</taxon>
        <taxon>Spermatophyta</taxon>
        <taxon>Magnoliopsida</taxon>
        <taxon>Liliopsida</taxon>
        <taxon>Poales</taxon>
        <taxon>Poaceae</taxon>
        <taxon>PACMAD clade</taxon>
        <taxon>Panicoideae</taxon>
        <taxon>Andropogonodae</taxon>
        <taxon>Andropogoneae</taxon>
        <taxon>Tripsacinae</taxon>
        <taxon>Zea</taxon>
    </lineage>
</organism>
<protein>
    <submittedName>
        <fullName evidence="1">Uncharacterized protein</fullName>
    </submittedName>
</protein>
<accession>C0PP61</accession>
<dbReference type="AlphaFoldDB" id="C0PP61"/>
<dbReference type="EMBL" id="BT070080">
    <property type="protein sequence ID" value="ACN36977.1"/>
    <property type="molecule type" value="mRNA"/>
</dbReference>
<sequence length="70" mass="8006">MNPDQLKHCIAGCQTTMQRGTTASHDIEHKPLLECLLYKLGANQSPALLQKRRGSGSLWHRERGHERVDW</sequence>